<keyword evidence="8 15" id="KW-0479">Metal-binding</keyword>
<dbReference type="Pfam" id="PF02896">
    <property type="entry name" value="PEP-utilizers_C"/>
    <property type="match status" value="1"/>
</dbReference>
<dbReference type="InterPro" id="IPR018274">
    <property type="entry name" value="PEP_util_AS"/>
</dbReference>
<evidence type="ECO:0000256" key="4">
    <source>
        <dbReference type="ARBA" id="ARBA00007837"/>
    </source>
</evidence>
<evidence type="ECO:0000313" key="19">
    <source>
        <dbReference type="EMBL" id="RDU67876.1"/>
    </source>
</evidence>
<evidence type="ECO:0000256" key="6">
    <source>
        <dbReference type="ARBA" id="ARBA00021623"/>
    </source>
</evidence>
<dbReference type="InterPro" id="IPR008279">
    <property type="entry name" value="PEP-util_enz_mobile_dom"/>
</dbReference>
<proteinExistence type="inferred from homology"/>
<dbReference type="Gene3D" id="3.50.30.10">
    <property type="entry name" value="Phosphohistidine domain"/>
    <property type="match status" value="1"/>
</dbReference>
<evidence type="ECO:0000259" key="17">
    <source>
        <dbReference type="Pfam" id="PF01326"/>
    </source>
</evidence>
<dbReference type="InterPro" id="IPR015813">
    <property type="entry name" value="Pyrv/PenolPyrv_kinase-like_dom"/>
</dbReference>
<sequence length="809" mass="90584">MKYIKFFKELNNKDVPIVGGKNASIGEMFQELVSEGIKVPNGFAITSDAYWYLLDSGGIRHTIEELLKGVDVTEIDVLKTRSKKIRELIFGTPFPDDLREEIFQAYKILSEEYGMKETDVAVRSSATAEDLPDASFAGQQDTYLSVRGKSELVHYIKSCFASLFTDRAVSYRASRGFDHFKVALSVGVQKMVRADKGSAGVMFSIDTETGFKDAVFITAAWGLGENVVGGTVNPDEFYVFKPTLKDGKRPIIKRQLGHKHQKMVYAPRGSEHPTKNIKTTQKELKTFAITDEDILTLARYAIRIEEHYTKEAGEYRPMDMEWAKDGESGEIFIVQARPETVQSQKFKNQTGNRLEEFTFTNPSESREVIITGRAIGNKIGAGKVRIINDLEHMNTFKEGEILVTDNTDPDWEPVMKKAAAVITNRGGRTCHAAIVAREIGVPAIVGAVGATDRLYTGMEITVSCAEGEEGYVYAGICDYEVKSVELDNLGETKTKIYMNVGNPEKAFGFAKLPNSGVGLARMELIVLNQIKAHPLALLDIQNGKGKDIKERAEIEKLMAGYESPKDFFVKKIAEGIGMICSAFYPNPVIVRTSDFKSNEYRGMVAGTYYEPQEENPMLGYRGASRYYSDLYRVAFEWECEALAMVRDEMGLNNMKVMIPFLRTPEEGKKVLEIMRRNGLESGRDGLEIYVMCELPVNVILADEFLSMFDGYSIGSNDLTQLTLGVDRDGQLVTHIFDERNPAMFEMFRQAIAACKRHNKYCGICGQAPSDYPEVTEFLVKEGISSISLNPDSVVKTWRFVAELEKKLNK</sequence>
<dbReference type="InterPro" id="IPR000121">
    <property type="entry name" value="PEP_util_C"/>
</dbReference>
<dbReference type="InterPro" id="IPR040442">
    <property type="entry name" value="Pyrv_kinase-like_dom_sf"/>
</dbReference>
<dbReference type="EC" id="2.7.9.2" evidence="5 15"/>
<feature type="domain" description="PEP-utilising enzyme mobile" evidence="16">
    <location>
        <begin position="396"/>
        <end position="467"/>
    </location>
</feature>
<dbReference type="SUPFAM" id="SSF56059">
    <property type="entry name" value="Glutathione synthetase ATP-binding domain-like"/>
    <property type="match status" value="1"/>
</dbReference>
<evidence type="ECO:0000256" key="1">
    <source>
        <dbReference type="ARBA" id="ARBA00001946"/>
    </source>
</evidence>
<dbReference type="Gene3D" id="3.30.470.20">
    <property type="entry name" value="ATP-grasp fold, B domain"/>
    <property type="match status" value="1"/>
</dbReference>
<dbReference type="GO" id="GO:0008986">
    <property type="term" value="F:pyruvate, water dikinase activity"/>
    <property type="evidence" value="ECO:0007669"/>
    <property type="project" value="UniProtKB-EC"/>
</dbReference>
<dbReference type="PANTHER" id="PTHR43030:SF1">
    <property type="entry name" value="PHOSPHOENOLPYRUVATE SYNTHASE"/>
    <property type="match status" value="1"/>
</dbReference>
<dbReference type="Pfam" id="PF01326">
    <property type="entry name" value="PPDK_N"/>
    <property type="match status" value="1"/>
</dbReference>
<evidence type="ECO:0000259" key="16">
    <source>
        <dbReference type="Pfam" id="PF00391"/>
    </source>
</evidence>
<organism evidence="19 20">
    <name type="scientific">Helicobacter equorum</name>
    <dbReference type="NCBI Taxonomy" id="361872"/>
    <lineage>
        <taxon>Bacteria</taxon>
        <taxon>Pseudomonadati</taxon>
        <taxon>Campylobacterota</taxon>
        <taxon>Epsilonproteobacteria</taxon>
        <taxon>Campylobacterales</taxon>
        <taxon>Helicobacteraceae</taxon>
        <taxon>Helicobacter</taxon>
    </lineage>
</organism>
<gene>
    <name evidence="19" type="ORF">CQA54_02825</name>
</gene>
<evidence type="ECO:0000256" key="14">
    <source>
        <dbReference type="ARBA" id="ARBA00047700"/>
    </source>
</evidence>
<dbReference type="NCBIfam" id="TIGR01418">
    <property type="entry name" value="PEP_synth"/>
    <property type="match status" value="1"/>
</dbReference>
<evidence type="ECO:0000313" key="20">
    <source>
        <dbReference type="Proteomes" id="UP000256514"/>
    </source>
</evidence>
<evidence type="ECO:0000256" key="7">
    <source>
        <dbReference type="ARBA" id="ARBA00022679"/>
    </source>
</evidence>
<dbReference type="Pfam" id="PF00391">
    <property type="entry name" value="PEP-utilizers"/>
    <property type="match status" value="1"/>
</dbReference>
<dbReference type="SUPFAM" id="SSF52009">
    <property type="entry name" value="Phosphohistidine domain"/>
    <property type="match status" value="1"/>
</dbReference>
<feature type="domain" description="Pyruvate phosphate dikinase AMP/ATP-binding" evidence="17">
    <location>
        <begin position="16"/>
        <end position="352"/>
    </location>
</feature>
<name>A0A3D8ISF2_9HELI</name>
<evidence type="ECO:0000256" key="9">
    <source>
        <dbReference type="ARBA" id="ARBA00022741"/>
    </source>
</evidence>
<dbReference type="PIRSF" id="PIRSF000854">
    <property type="entry name" value="PEP_synthase"/>
    <property type="match status" value="1"/>
</dbReference>
<dbReference type="OrthoDB" id="9765468at2"/>
<accession>A0A3D8ISF2</accession>
<evidence type="ECO:0000256" key="12">
    <source>
        <dbReference type="ARBA" id="ARBA00022842"/>
    </source>
</evidence>
<comment type="function">
    <text evidence="2 15">Catalyzes the phosphorylation of pyruvate to phosphoenolpyruvate.</text>
</comment>
<dbReference type="InterPro" id="IPR002192">
    <property type="entry name" value="PPDK_AMP/ATP-bd"/>
</dbReference>
<dbReference type="InterPro" id="IPR036637">
    <property type="entry name" value="Phosphohistidine_dom_sf"/>
</dbReference>
<dbReference type="GO" id="GO:0006094">
    <property type="term" value="P:gluconeogenesis"/>
    <property type="evidence" value="ECO:0007669"/>
    <property type="project" value="UniProtKB-UniPathway"/>
</dbReference>
<reference evidence="19 20" key="1">
    <citation type="submission" date="2018-04" db="EMBL/GenBank/DDBJ databases">
        <title>Novel Campyloabacter and Helicobacter Species and Strains.</title>
        <authorList>
            <person name="Mannion A.J."/>
            <person name="Shen Z."/>
            <person name="Fox J.G."/>
        </authorList>
    </citation>
    <scope>NUCLEOTIDE SEQUENCE [LARGE SCALE GENOMIC DNA]</scope>
    <source>
        <strain evidence="19 20">MIT 12-6600</strain>
    </source>
</reference>
<keyword evidence="20" id="KW-1185">Reference proteome</keyword>
<comment type="cofactor">
    <cofactor evidence="1 15">
        <name>Mg(2+)</name>
        <dbReference type="ChEBI" id="CHEBI:18420"/>
    </cofactor>
</comment>
<keyword evidence="7 15" id="KW-0808">Transferase</keyword>
<dbReference type="PROSITE" id="PS00370">
    <property type="entry name" value="PEP_ENZYMES_PHOS_SITE"/>
    <property type="match status" value="1"/>
</dbReference>
<dbReference type="PANTHER" id="PTHR43030">
    <property type="entry name" value="PHOSPHOENOLPYRUVATE SYNTHASE"/>
    <property type="match status" value="1"/>
</dbReference>
<evidence type="ECO:0000256" key="3">
    <source>
        <dbReference type="ARBA" id="ARBA00004742"/>
    </source>
</evidence>
<dbReference type="AlphaFoldDB" id="A0A3D8ISF2"/>
<dbReference type="NCBIfam" id="NF005057">
    <property type="entry name" value="PRK06464.1"/>
    <property type="match status" value="1"/>
</dbReference>
<feature type="domain" description="PEP-utilising enzyme C-terminal" evidence="18">
    <location>
        <begin position="491"/>
        <end position="803"/>
    </location>
</feature>
<comment type="caution">
    <text evidence="19">The sequence shown here is derived from an EMBL/GenBank/DDBJ whole genome shotgun (WGS) entry which is preliminary data.</text>
</comment>
<dbReference type="InterPro" id="IPR013815">
    <property type="entry name" value="ATP_grasp_subdomain_1"/>
</dbReference>
<evidence type="ECO:0000256" key="10">
    <source>
        <dbReference type="ARBA" id="ARBA00022777"/>
    </source>
</evidence>
<comment type="similarity">
    <text evidence="4 15">Belongs to the PEP-utilizing enzyme family.</text>
</comment>
<keyword evidence="19" id="KW-0670">Pyruvate</keyword>
<evidence type="ECO:0000256" key="5">
    <source>
        <dbReference type="ARBA" id="ARBA00011996"/>
    </source>
</evidence>
<dbReference type="Gene3D" id="3.20.20.60">
    <property type="entry name" value="Phosphoenolpyruvate-binding domains"/>
    <property type="match status" value="1"/>
</dbReference>
<dbReference type="GO" id="GO:0005524">
    <property type="term" value="F:ATP binding"/>
    <property type="evidence" value="ECO:0007669"/>
    <property type="project" value="UniProtKB-KW"/>
</dbReference>
<comment type="catalytic activity">
    <reaction evidence="14 15">
        <text>pyruvate + ATP + H2O = phosphoenolpyruvate + AMP + phosphate + 2 H(+)</text>
        <dbReference type="Rhea" id="RHEA:11364"/>
        <dbReference type="ChEBI" id="CHEBI:15361"/>
        <dbReference type="ChEBI" id="CHEBI:15377"/>
        <dbReference type="ChEBI" id="CHEBI:15378"/>
        <dbReference type="ChEBI" id="CHEBI:30616"/>
        <dbReference type="ChEBI" id="CHEBI:43474"/>
        <dbReference type="ChEBI" id="CHEBI:58702"/>
        <dbReference type="ChEBI" id="CHEBI:456215"/>
        <dbReference type="EC" id="2.7.9.2"/>
    </reaction>
</comment>
<evidence type="ECO:0000256" key="2">
    <source>
        <dbReference type="ARBA" id="ARBA00002988"/>
    </source>
</evidence>
<dbReference type="RefSeq" id="WP_115570691.1">
    <property type="nucleotide sequence ID" value="NZ_NXLT01000002.1"/>
</dbReference>
<evidence type="ECO:0000259" key="18">
    <source>
        <dbReference type="Pfam" id="PF02896"/>
    </source>
</evidence>
<dbReference type="Gene3D" id="3.30.1490.20">
    <property type="entry name" value="ATP-grasp fold, A domain"/>
    <property type="match status" value="1"/>
</dbReference>
<protein>
    <recommendedName>
        <fullName evidence="6 15">Phosphoenolpyruvate synthase</fullName>
        <shortName evidence="15">PEP synthase</shortName>
        <ecNumber evidence="5 15">2.7.9.2</ecNumber>
    </recommendedName>
    <alternativeName>
        <fullName evidence="13 15">Pyruvate, water dikinase</fullName>
    </alternativeName>
</protein>
<evidence type="ECO:0000256" key="11">
    <source>
        <dbReference type="ARBA" id="ARBA00022840"/>
    </source>
</evidence>
<dbReference type="UniPathway" id="UPA00138"/>
<evidence type="ECO:0000256" key="13">
    <source>
        <dbReference type="ARBA" id="ARBA00033470"/>
    </source>
</evidence>
<evidence type="ECO:0000256" key="15">
    <source>
        <dbReference type="PIRNR" id="PIRNR000854"/>
    </source>
</evidence>
<dbReference type="FunFam" id="3.50.30.10:FF:000002">
    <property type="entry name" value="Phosphoenolpyruvate synthase"/>
    <property type="match status" value="1"/>
</dbReference>
<dbReference type="Proteomes" id="UP000256514">
    <property type="component" value="Unassembled WGS sequence"/>
</dbReference>
<dbReference type="EMBL" id="NXLT01000002">
    <property type="protein sequence ID" value="RDU67876.1"/>
    <property type="molecule type" value="Genomic_DNA"/>
</dbReference>
<dbReference type="FunFam" id="3.30.1490.20:FF:000010">
    <property type="entry name" value="Phosphoenolpyruvate synthase"/>
    <property type="match status" value="1"/>
</dbReference>
<dbReference type="SUPFAM" id="SSF51621">
    <property type="entry name" value="Phosphoenolpyruvate/pyruvate domain"/>
    <property type="match status" value="1"/>
</dbReference>
<dbReference type="FunFam" id="3.30.470.20:FF:000017">
    <property type="entry name" value="Phosphoenolpyruvate synthase"/>
    <property type="match status" value="1"/>
</dbReference>
<keyword evidence="11 15" id="KW-0067">ATP-binding</keyword>
<keyword evidence="10 15" id="KW-0418">Kinase</keyword>
<keyword evidence="12 15" id="KW-0460">Magnesium</keyword>
<dbReference type="InterPro" id="IPR006319">
    <property type="entry name" value="PEP_synth"/>
</dbReference>
<comment type="pathway">
    <text evidence="3 15">Carbohydrate biosynthesis; gluconeogenesis.</text>
</comment>
<keyword evidence="9 15" id="KW-0547">Nucleotide-binding</keyword>
<dbReference type="PRINTS" id="PR01736">
    <property type="entry name" value="PHPHTRNFRASE"/>
</dbReference>
<dbReference type="GO" id="GO:0046872">
    <property type="term" value="F:metal ion binding"/>
    <property type="evidence" value="ECO:0007669"/>
    <property type="project" value="UniProtKB-KW"/>
</dbReference>
<evidence type="ECO:0000256" key="8">
    <source>
        <dbReference type="ARBA" id="ARBA00022723"/>
    </source>
</evidence>